<dbReference type="PANTHER" id="PTHR33065:SF88">
    <property type="entry name" value="OS11G0104220 PROTEIN"/>
    <property type="match status" value="1"/>
</dbReference>
<dbReference type="OMA" id="HARPECT"/>
<proteinExistence type="predicted"/>
<evidence type="ECO:0000259" key="1">
    <source>
        <dbReference type="Pfam" id="PF20241"/>
    </source>
</evidence>
<dbReference type="EnsemblPlants" id="KQL07687">
    <property type="protein sequence ID" value="KQL07687"/>
    <property type="gene ID" value="SETIT_003886mg"/>
</dbReference>
<dbReference type="HOGENOM" id="CLU_030845_0_1_1"/>
<dbReference type="AlphaFoldDB" id="K3XPQ7"/>
<reference evidence="3" key="1">
    <citation type="journal article" date="2012" name="Nat. Biotechnol.">
        <title>Reference genome sequence of the model plant Setaria.</title>
        <authorList>
            <person name="Bennetzen J.L."/>
            <person name="Schmutz J."/>
            <person name="Wang H."/>
            <person name="Percifield R."/>
            <person name="Hawkins J."/>
            <person name="Pontaroli A.C."/>
            <person name="Estep M."/>
            <person name="Feng L."/>
            <person name="Vaughn J.N."/>
            <person name="Grimwood J."/>
            <person name="Jenkins J."/>
            <person name="Barry K."/>
            <person name="Lindquist E."/>
            <person name="Hellsten U."/>
            <person name="Deshpande S."/>
            <person name="Wang X."/>
            <person name="Wu X."/>
            <person name="Mitros T."/>
            <person name="Triplett J."/>
            <person name="Yang X."/>
            <person name="Ye C.Y."/>
            <person name="Mauro-Herrera M."/>
            <person name="Wang L."/>
            <person name="Li P."/>
            <person name="Sharma M."/>
            <person name="Sharma R."/>
            <person name="Ronald P.C."/>
            <person name="Panaud O."/>
            <person name="Kellogg E.A."/>
            <person name="Brutnell T.P."/>
            <person name="Doust A.N."/>
            <person name="Tuskan G.A."/>
            <person name="Rokhsar D."/>
            <person name="Devos K.M."/>
        </authorList>
    </citation>
    <scope>NUCLEOTIDE SEQUENCE [LARGE SCALE GENOMIC DNA]</scope>
    <source>
        <strain evidence="3">cv. Yugu1</strain>
    </source>
</reference>
<sequence length="266" mass="29252">IFSIKVAEVKEGLHWPLHVYGLIATRDSIDPRRNILFHRIRDNCQTITEGLCDHAPYLLLTGPSRAVGLIDPVTFEVQLKARGRTESEDEVLCFDILTTQHASGYLGCPPHISTSCLRCKQSKLEFAFAVLSQSVEATIRVEIVDGSWPEHLRGLLTTSTATIDHARILLVDSQDGRMPINGSGAIQLSRQVVLAFQVDDDNFYLVAAKGSVVFNPKEAAISNDTIDLGFCKLGVTVAWSLLAPVEHEPWGRPVRCTRTTPPSNGP</sequence>
<accession>K3XPQ7</accession>
<dbReference type="InParanoid" id="K3XPQ7"/>
<reference evidence="2" key="2">
    <citation type="submission" date="2018-08" db="UniProtKB">
        <authorList>
            <consortium name="EnsemblPlants"/>
        </authorList>
    </citation>
    <scope>IDENTIFICATION</scope>
    <source>
        <strain evidence="2">Yugu1</strain>
    </source>
</reference>
<dbReference type="eggNOG" id="ENOG502R875">
    <property type="taxonomic scope" value="Eukaryota"/>
</dbReference>
<name>K3XPQ7_SETIT</name>
<dbReference type="PANTHER" id="PTHR33065">
    <property type="entry name" value="OS07G0486400 PROTEIN"/>
    <property type="match status" value="1"/>
</dbReference>
<dbReference type="Pfam" id="PF20241">
    <property type="entry name" value="DUF6598"/>
    <property type="match status" value="1"/>
</dbReference>
<dbReference type="EMBL" id="AGNK02003364">
    <property type="status" value="NOT_ANNOTATED_CDS"/>
    <property type="molecule type" value="Genomic_DNA"/>
</dbReference>
<dbReference type="STRING" id="4555.K3XPQ7"/>
<dbReference type="Proteomes" id="UP000004995">
    <property type="component" value="Unassembled WGS sequence"/>
</dbReference>
<feature type="domain" description="DUF6598" evidence="1">
    <location>
        <begin position="1"/>
        <end position="237"/>
    </location>
</feature>
<dbReference type="InterPro" id="IPR046533">
    <property type="entry name" value="DUF6598"/>
</dbReference>
<protein>
    <recommendedName>
        <fullName evidence="1">DUF6598 domain-containing protein</fullName>
    </recommendedName>
</protein>
<keyword evidence="3" id="KW-1185">Reference proteome</keyword>
<evidence type="ECO:0000313" key="3">
    <source>
        <dbReference type="Proteomes" id="UP000004995"/>
    </source>
</evidence>
<dbReference type="Gramene" id="KQL07687">
    <property type="protein sequence ID" value="KQL07687"/>
    <property type="gene ID" value="SETIT_003886mg"/>
</dbReference>
<evidence type="ECO:0000313" key="2">
    <source>
        <dbReference type="EnsemblPlants" id="KQL07687"/>
    </source>
</evidence>
<organism evidence="2 3">
    <name type="scientific">Setaria italica</name>
    <name type="common">Foxtail millet</name>
    <name type="synonym">Panicum italicum</name>
    <dbReference type="NCBI Taxonomy" id="4555"/>
    <lineage>
        <taxon>Eukaryota</taxon>
        <taxon>Viridiplantae</taxon>
        <taxon>Streptophyta</taxon>
        <taxon>Embryophyta</taxon>
        <taxon>Tracheophyta</taxon>
        <taxon>Spermatophyta</taxon>
        <taxon>Magnoliopsida</taxon>
        <taxon>Liliopsida</taxon>
        <taxon>Poales</taxon>
        <taxon>Poaceae</taxon>
        <taxon>PACMAD clade</taxon>
        <taxon>Panicoideae</taxon>
        <taxon>Panicodae</taxon>
        <taxon>Paniceae</taxon>
        <taxon>Cenchrinae</taxon>
        <taxon>Setaria</taxon>
    </lineage>
</organism>